<evidence type="ECO:0000313" key="3">
    <source>
        <dbReference type="Proteomes" id="UP000036395"/>
    </source>
</evidence>
<proteinExistence type="predicted"/>
<accession>A0A0J6GHQ7</accession>
<sequence>MVANVAGLTDPGGAAGIANAAAWLFGVFAFAPILAVFYRTARHPVAADTQVPLPARAARAGTFLQAHVNRIIPSQHDILMAKHAHQIIRCPRSYFAQELLWPADPV</sequence>
<gene>
    <name evidence="2" type="ORF">TU78_13255</name>
</gene>
<evidence type="ECO:0000256" key="1">
    <source>
        <dbReference type="SAM" id="Phobius"/>
    </source>
</evidence>
<dbReference type="Proteomes" id="UP000036395">
    <property type="component" value="Unassembled WGS sequence"/>
</dbReference>
<feature type="transmembrane region" description="Helical" evidence="1">
    <location>
        <begin position="20"/>
        <end position="38"/>
    </location>
</feature>
<keyword evidence="1" id="KW-1133">Transmembrane helix</keyword>
<comment type="caution">
    <text evidence="2">The sequence shown here is derived from an EMBL/GenBank/DDBJ whole genome shotgun (WGS) entry which is preliminary data.</text>
</comment>
<evidence type="ECO:0000313" key="2">
    <source>
        <dbReference type="EMBL" id="KMM84211.1"/>
    </source>
</evidence>
<keyword evidence="1" id="KW-0472">Membrane</keyword>
<name>A0A0J6GHQ7_PSETA</name>
<reference evidence="2 3" key="1">
    <citation type="submission" date="2015-02" db="EMBL/GenBank/DDBJ databases">
        <title>Pseudomonas helleri sp. nov. and Pseudomonas weihenstephanensis sp. nov., isolated from raw cows milk.</title>
        <authorList>
            <person name="von Neubeck M."/>
            <person name="Huptas C."/>
            <person name="Wenning M."/>
            <person name="Scherer S."/>
        </authorList>
    </citation>
    <scope>NUCLEOTIDE SEQUENCE [LARGE SCALE GENOMIC DNA]</scope>
    <source>
        <strain evidence="2 3">DSM 21104</strain>
    </source>
</reference>
<keyword evidence="1" id="KW-0812">Transmembrane</keyword>
<dbReference type="EMBL" id="JYLA01000005">
    <property type="protein sequence ID" value="KMM84211.1"/>
    <property type="molecule type" value="Genomic_DNA"/>
</dbReference>
<protein>
    <submittedName>
        <fullName evidence="2">Uncharacterized protein</fullName>
    </submittedName>
</protein>
<organism evidence="2 3">
    <name type="scientific">Pseudomonas taetrolens</name>
    <dbReference type="NCBI Taxonomy" id="47884"/>
    <lineage>
        <taxon>Bacteria</taxon>
        <taxon>Pseudomonadati</taxon>
        <taxon>Pseudomonadota</taxon>
        <taxon>Gammaproteobacteria</taxon>
        <taxon>Pseudomonadales</taxon>
        <taxon>Pseudomonadaceae</taxon>
        <taxon>Pseudomonas</taxon>
    </lineage>
</organism>
<dbReference type="AlphaFoldDB" id="A0A0J6GHQ7"/>
<dbReference type="PATRIC" id="fig|47884.3.peg.3108"/>